<feature type="non-terminal residue" evidence="1">
    <location>
        <position position="376"/>
    </location>
</feature>
<protein>
    <submittedName>
        <fullName evidence="1">Uncharacterized protein</fullName>
    </submittedName>
</protein>
<evidence type="ECO:0000313" key="1">
    <source>
        <dbReference type="EMBL" id="KAJ2796433.1"/>
    </source>
</evidence>
<comment type="caution">
    <text evidence="1">The sequence shown here is derived from an EMBL/GenBank/DDBJ whole genome shotgun (WGS) entry which is preliminary data.</text>
</comment>
<evidence type="ECO:0000313" key="2">
    <source>
        <dbReference type="Proteomes" id="UP001140096"/>
    </source>
</evidence>
<proteinExistence type="predicted"/>
<sequence length="376" mass="40252">GAVSSSPRFNALVADATRLLSSATSAEALPPPQVADSSVFVSPHSALFRDLVVALQRADVLCDRQLRLLDATPSQSTSDRAQAAATHVLDVVARAFSANASAEPLSTAESARLRSDSLRADKKRISRVRARLAAVFQASAADVDAVPFVLAECPAPPAARRKEPSGKGPEMDHGALTPRGRWEVKTGRRKFTAMSLVAPPTGDDILLLPRGPRAVYSARSYESQWLLDHALRFNGVANRYYQHALDAIEACNTPIPHALRNAHLDFRWVAAYQNLRFLALVLCLFMLVRGLYAASQLPATLGNEASGVVSQVGPGVTDLQVGDHVAYLATQDAYAQYARATASRVAKLSPHLPLETAAAVLLQGLTAHALVTRAYP</sequence>
<dbReference type="EMBL" id="JANBUP010003548">
    <property type="protein sequence ID" value="KAJ2796433.1"/>
    <property type="molecule type" value="Genomic_DNA"/>
</dbReference>
<reference evidence="1" key="1">
    <citation type="submission" date="2022-07" db="EMBL/GenBank/DDBJ databases">
        <title>Phylogenomic reconstructions and comparative analyses of Kickxellomycotina fungi.</title>
        <authorList>
            <person name="Reynolds N.K."/>
            <person name="Stajich J.E."/>
            <person name="Barry K."/>
            <person name="Grigoriev I.V."/>
            <person name="Crous P."/>
            <person name="Smith M.E."/>
        </authorList>
    </citation>
    <scope>NUCLEOTIDE SEQUENCE</scope>
    <source>
        <strain evidence="1">CBS 102833</strain>
    </source>
</reference>
<accession>A0ACC1KXH0</accession>
<organism evidence="1 2">
    <name type="scientific">Coemansia furcata</name>
    <dbReference type="NCBI Taxonomy" id="417177"/>
    <lineage>
        <taxon>Eukaryota</taxon>
        <taxon>Fungi</taxon>
        <taxon>Fungi incertae sedis</taxon>
        <taxon>Zoopagomycota</taxon>
        <taxon>Kickxellomycotina</taxon>
        <taxon>Kickxellomycetes</taxon>
        <taxon>Kickxellales</taxon>
        <taxon>Kickxellaceae</taxon>
        <taxon>Coemansia</taxon>
    </lineage>
</organism>
<dbReference type="Proteomes" id="UP001140096">
    <property type="component" value="Unassembled WGS sequence"/>
</dbReference>
<name>A0ACC1KXH0_9FUNG</name>
<gene>
    <name evidence="1" type="ORF">H4S07_006225</name>
</gene>
<keyword evidence="2" id="KW-1185">Reference proteome</keyword>
<feature type="non-terminal residue" evidence="1">
    <location>
        <position position="1"/>
    </location>
</feature>